<keyword evidence="8" id="KW-0411">Iron-sulfur</keyword>
<dbReference type="SUPFAM" id="SSF54292">
    <property type="entry name" value="2Fe-2S ferredoxin-like"/>
    <property type="match status" value="1"/>
</dbReference>
<dbReference type="GO" id="GO:0051537">
    <property type="term" value="F:2 iron, 2 sulfur cluster binding"/>
    <property type="evidence" value="ECO:0007669"/>
    <property type="project" value="UniProtKB-KW"/>
</dbReference>
<organism evidence="10 11">
    <name type="scientific">Amycolatopsis suaedae</name>
    <dbReference type="NCBI Taxonomy" id="2510978"/>
    <lineage>
        <taxon>Bacteria</taxon>
        <taxon>Bacillati</taxon>
        <taxon>Actinomycetota</taxon>
        <taxon>Actinomycetes</taxon>
        <taxon>Pseudonocardiales</taxon>
        <taxon>Pseudonocardiaceae</taxon>
        <taxon>Amycolatopsis</taxon>
    </lineage>
</organism>
<keyword evidence="5" id="KW-0274">FAD</keyword>
<proteinExistence type="predicted"/>
<keyword evidence="11" id="KW-1185">Reference proteome</keyword>
<sequence length="356" mass="38742">MGRLTALAEALLTPHGVDRYLELLDPMLVRREIRGVVTGVRHQTPRSVTLTVRPSKAWPGFTCGQYTRVTVDIDAVRHSRCYSLSGSQHRAGELELHISTVPDGLVSRYLREHARPGMVLGLSRPQGEFTLPPQRPERILLIAGGSGITPVLSMLRTLADERYGGEVTLLYYTARPADQPYRDELAELAGRPGVRVVVVHTRDHSGSGPRGHFRAAHLSEVAPWYREAPAYVCGPVPLLEAVRKLYDRHGLGEQLHTEQFTPAAGFAAGSGDTTGRVRFTRSGREAGNTGSSLLEQAEAAGLTPEYGCRMGICFSCTARKSTGRVRDLRSGAESAQDDEEIQLCVSAPVGDVAIEV</sequence>
<dbReference type="PANTHER" id="PTHR47354">
    <property type="entry name" value="NADH OXIDOREDUCTASE HCR"/>
    <property type="match status" value="1"/>
</dbReference>
<dbReference type="RefSeq" id="WP_130474665.1">
    <property type="nucleotide sequence ID" value="NZ_SFCC01000003.1"/>
</dbReference>
<dbReference type="EMBL" id="SFCC01000003">
    <property type="protein sequence ID" value="RZQ64866.1"/>
    <property type="molecule type" value="Genomic_DNA"/>
</dbReference>
<comment type="caution">
    <text evidence="10">The sequence shown here is derived from an EMBL/GenBank/DDBJ whole genome shotgun (WGS) entry which is preliminary data.</text>
</comment>
<dbReference type="InterPro" id="IPR050415">
    <property type="entry name" value="MRET"/>
</dbReference>
<evidence type="ECO:0000256" key="5">
    <source>
        <dbReference type="ARBA" id="ARBA00022827"/>
    </source>
</evidence>
<dbReference type="Gene3D" id="3.10.20.30">
    <property type="match status" value="1"/>
</dbReference>
<dbReference type="Proteomes" id="UP000292003">
    <property type="component" value="Unassembled WGS sequence"/>
</dbReference>
<dbReference type="Pfam" id="PF00111">
    <property type="entry name" value="Fer2"/>
    <property type="match status" value="1"/>
</dbReference>
<evidence type="ECO:0000313" key="10">
    <source>
        <dbReference type="EMBL" id="RZQ64866.1"/>
    </source>
</evidence>
<dbReference type="Gene3D" id="2.40.30.10">
    <property type="entry name" value="Translation factors"/>
    <property type="match status" value="1"/>
</dbReference>
<evidence type="ECO:0000256" key="2">
    <source>
        <dbReference type="ARBA" id="ARBA00022630"/>
    </source>
</evidence>
<feature type="domain" description="FAD-binding FR-type" evidence="9">
    <location>
        <begin position="30"/>
        <end position="132"/>
    </location>
</feature>
<evidence type="ECO:0000259" key="9">
    <source>
        <dbReference type="PROSITE" id="PS51384"/>
    </source>
</evidence>
<dbReference type="GO" id="GO:0046872">
    <property type="term" value="F:metal ion binding"/>
    <property type="evidence" value="ECO:0007669"/>
    <property type="project" value="UniProtKB-KW"/>
</dbReference>
<dbReference type="SUPFAM" id="SSF63380">
    <property type="entry name" value="Riboflavin synthase domain-like"/>
    <property type="match status" value="1"/>
</dbReference>
<keyword evidence="3" id="KW-0001">2Fe-2S</keyword>
<dbReference type="InterPro" id="IPR001433">
    <property type="entry name" value="OxRdtase_FAD/NAD-bd"/>
</dbReference>
<dbReference type="Pfam" id="PF00175">
    <property type="entry name" value="NAD_binding_1"/>
    <property type="match status" value="1"/>
</dbReference>
<dbReference type="PRINTS" id="PR00410">
    <property type="entry name" value="PHEHYDRXLASE"/>
</dbReference>
<evidence type="ECO:0000256" key="8">
    <source>
        <dbReference type="ARBA" id="ARBA00023014"/>
    </source>
</evidence>
<keyword evidence="2" id="KW-0285">Flavoprotein</keyword>
<dbReference type="InterPro" id="IPR036010">
    <property type="entry name" value="2Fe-2S_ferredoxin-like_sf"/>
</dbReference>
<dbReference type="AlphaFoldDB" id="A0A4Q7JCU2"/>
<comment type="cofactor">
    <cofactor evidence="1">
        <name>FAD</name>
        <dbReference type="ChEBI" id="CHEBI:57692"/>
    </cofactor>
</comment>
<accession>A0A4Q7JCU2</accession>
<evidence type="ECO:0000256" key="1">
    <source>
        <dbReference type="ARBA" id="ARBA00001974"/>
    </source>
</evidence>
<dbReference type="CDD" id="cd06216">
    <property type="entry name" value="FNR_iron_sulfur_binding_2"/>
    <property type="match status" value="1"/>
</dbReference>
<evidence type="ECO:0000256" key="3">
    <source>
        <dbReference type="ARBA" id="ARBA00022714"/>
    </source>
</evidence>
<reference evidence="10 11" key="1">
    <citation type="submission" date="2019-02" db="EMBL/GenBank/DDBJ databases">
        <title>Draft genome sequence of Amycolatopsis sp. 8-3EHSu isolated from roots of Suaeda maritima.</title>
        <authorList>
            <person name="Duangmal K."/>
            <person name="Chantavorakit T."/>
        </authorList>
    </citation>
    <scope>NUCLEOTIDE SEQUENCE [LARGE SCALE GENOMIC DNA]</scope>
    <source>
        <strain evidence="10 11">8-3EHSu</strain>
    </source>
</reference>
<dbReference type="CDD" id="cd00207">
    <property type="entry name" value="fer2"/>
    <property type="match status" value="1"/>
</dbReference>
<keyword evidence="7" id="KW-0408">Iron</keyword>
<dbReference type="InterPro" id="IPR001709">
    <property type="entry name" value="Flavoprot_Pyr_Nucl_cyt_Rdtase"/>
</dbReference>
<gene>
    <name evidence="10" type="ORF">EWH70_08280</name>
</gene>
<dbReference type="PRINTS" id="PR00371">
    <property type="entry name" value="FPNCR"/>
</dbReference>
<dbReference type="SUPFAM" id="SSF52343">
    <property type="entry name" value="Ferredoxin reductase-like, C-terminal NADP-linked domain"/>
    <property type="match status" value="1"/>
</dbReference>
<dbReference type="InterPro" id="IPR017938">
    <property type="entry name" value="Riboflavin_synthase-like_b-brl"/>
</dbReference>
<dbReference type="OrthoDB" id="9796486at2"/>
<dbReference type="InterPro" id="IPR008333">
    <property type="entry name" value="Cbr1-like_FAD-bd_dom"/>
</dbReference>
<keyword evidence="4" id="KW-0479">Metal-binding</keyword>
<dbReference type="Gene3D" id="3.40.50.80">
    <property type="entry name" value="Nucleotide-binding domain of ferredoxin-NADP reductase (FNR) module"/>
    <property type="match status" value="1"/>
</dbReference>
<name>A0A4Q7JCU2_9PSEU</name>
<evidence type="ECO:0000256" key="7">
    <source>
        <dbReference type="ARBA" id="ARBA00023004"/>
    </source>
</evidence>
<dbReference type="InterPro" id="IPR039261">
    <property type="entry name" value="FNR_nucleotide-bd"/>
</dbReference>
<dbReference type="PROSITE" id="PS51384">
    <property type="entry name" value="FAD_FR"/>
    <property type="match status" value="1"/>
</dbReference>
<evidence type="ECO:0000256" key="6">
    <source>
        <dbReference type="ARBA" id="ARBA00023002"/>
    </source>
</evidence>
<protein>
    <submittedName>
        <fullName evidence="10">Ferredoxin reductase</fullName>
    </submittedName>
</protein>
<evidence type="ECO:0000313" key="11">
    <source>
        <dbReference type="Proteomes" id="UP000292003"/>
    </source>
</evidence>
<evidence type="ECO:0000256" key="4">
    <source>
        <dbReference type="ARBA" id="ARBA00022723"/>
    </source>
</evidence>
<keyword evidence="6" id="KW-0560">Oxidoreductase</keyword>
<dbReference type="Pfam" id="PF00970">
    <property type="entry name" value="FAD_binding_6"/>
    <property type="match status" value="1"/>
</dbReference>
<dbReference type="InterPro" id="IPR012675">
    <property type="entry name" value="Beta-grasp_dom_sf"/>
</dbReference>
<dbReference type="GO" id="GO:0016491">
    <property type="term" value="F:oxidoreductase activity"/>
    <property type="evidence" value="ECO:0007669"/>
    <property type="project" value="UniProtKB-KW"/>
</dbReference>
<dbReference type="PANTHER" id="PTHR47354:SF6">
    <property type="entry name" value="NADH OXIDOREDUCTASE HCR"/>
    <property type="match status" value="1"/>
</dbReference>
<dbReference type="InterPro" id="IPR001041">
    <property type="entry name" value="2Fe-2S_ferredoxin-type"/>
</dbReference>
<dbReference type="InterPro" id="IPR017927">
    <property type="entry name" value="FAD-bd_FR_type"/>
</dbReference>